<evidence type="ECO:0000259" key="2">
    <source>
        <dbReference type="Pfam" id="PF04063"/>
    </source>
</evidence>
<organism evidence="3 4">
    <name type="scientific">Anolis carolinensis</name>
    <name type="common">Green anole</name>
    <name type="synonym">American chameleon</name>
    <dbReference type="NCBI Taxonomy" id="28377"/>
    <lineage>
        <taxon>Eukaryota</taxon>
        <taxon>Metazoa</taxon>
        <taxon>Chordata</taxon>
        <taxon>Craniata</taxon>
        <taxon>Vertebrata</taxon>
        <taxon>Euteleostomi</taxon>
        <taxon>Lepidosauria</taxon>
        <taxon>Squamata</taxon>
        <taxon>Bifurcata</taxon>
        <taxon>Unidentata</taxon>
        <taxon>Episquamata</taxon>
        <taxon>Toxicofera</taxon>
        <taxon>Iguania</taxon>
        <taxon>Dactyloidae</taxon>
        <taxon>Anolis</taxon>
    </lineage>
</organism>
<proteinExistence type="predicted"/>
<dbReference type="HOGENOM" id="CLU_037769_0_0_1"/>
<dbReference type="eggNOG" id="KOG2973">
    <property type="taxonomic scope" value="Eukaryota"/>
</dbReference>
<accession>H9G3V1</accession>
<dbReference type="InterPro" id="IPR007205">
    <property type="entry name" value="Protein_HGH1_N"/>
</dbReference>
<reference evidence="3" key="1">
    <citation type="submission" date="2009-12" db="EMBL/GenBank/DDBJ databases">
        <title>The Genome Sequence of Anolis carolinensis (Green Anole Lizard).</title>
        <authorList>
            <consortium name="The Genome Sequencing Platform"/>
            <person name="Di Palma F."/>
            <person name="Alfoldi J."/>
            <person name="Heiman D."/>
            <person name="Young S."/>
            <person name="Grabherr M."/>
            <person name="Johnson J."/>
            <person name="Lander E.S."/>
            <person name="Lindblad-Toh K."/>
        </authorList>
    </citation>
    <scope>NUCLEOTIDE SEQUENCE [LARGE SCALE GENOMIC DNA]</scope>
    <source>
        <strain evidence="3">JBL SC #1</strain>
    </source>
</reference>
<dbReference type="PANTHER" id="PTHR13387:SF9">
    <property type="entry name" value="PROTEIN HGH1 HOMOLOG"/>
    <property type="match status" value="1"/>
</dbReference>
<evidence type="ECO:0000313" key="4">
    <source>
        <dbReference type="Proteomes" id="UP000001646"/>
    </source>
</evidence>
<dbReference type="InterPro" id="IPR016024">
    <property type="entry name" value="ARM-type_fold"/>
</dbReference>
<feature type="domain" description="Protein HGH1 N-terminal" evidence="2">
    <location>
        <begin position="96"/>
        <end position="214"/>
    </location>
</feature>
<dbReference type="Proteomes" id="UP000001646">
    <property type="component" value="Unplaced"/>
</dbReference>
<dbReference type="GeneTree" id="ENSGT00390000016546"/>
<feature type="region of interest" description="Disordered" evidence="1">
    <location>
        <begin position="315"/>
        <end position="345"/>
    </location>
</feature>
<dbReference type="InterPro" id="IPR011989">
    <property type="entry name" value="ARM-like"/>
</dbReference>
<evidence type="ECO:0000256" key="1">
    <source>
        <dbReference type="SAM" id="MobiDB-lite"/>
    </source>
</evidence>
<dbReference type="Pfam" id="PF04063">
    <property type="entry name" value="DUF383"/>
    <property type="match status" value="1"/>
</dbReference>
<dbReference type="Bgee" id="ENSACAG00000000541">
    <property type="expression patterns" value="Expressed in skeletal muscle tissue and 9 other cell types or tissues"/>
</dbReference>
<evidence type="ECO:0000313" key="3">
    <source>
        <dbReference type="Ensembl" id="ENSACAP00000000490.4"/>
    </source>
</evidence>
<dbReference type="PANTHER" id="PTHR13387">
    <property type="entry name" value="PROTEIN HGH1 HOMOLOG"/>
    <property type="match status" value="1"/>
</dbReference>
<reference evidence="3" key="2">
    <citation type="submission" date="2025-08" db="UniProtKB">
        <authorList>
            <consortium name="Ensembl"/>
        </authorList>
    </citation>
    <scope>IDENTIFICATION</scope>
</reference>
<keyword evidence="4" id="KW-1185">Reference proteome</keyword>
<reference evidence="3" key="3">
    <citation type="submission" date="2025-09" db="UniProtKB">
        <authorList>
            <consortium name="Ensembl"/>
        </authorList>
    </citation>
    <scope>IDENTIFICATION</scope>
</reference>
<dbReference type="AlphaFoldDB" id="H9G3V1"/>
<dbReference type="InterPro" id="IPR039717">
    <property type="entry name" value="Hgh1"/>
</dbReference>
<dbReference type="STRING" id="28377.ENSACAP00000000490"/>
<protein>
    <recommendedName>
        <fullName evidence="2">Protein HGH1 N-terminal domain-containing protein</fullName>
    </recommendedName>
</protein>
<dbReference type="Ensembl" id="ENSACAT00000000508.4">
    <property type="protein sequence ID" value="ENSACAP00000000490.4"/>
    <property type="gene ID" value="ENSACAG00000000541.4"/>
</dbReference>
<name>H9G3V1_ANOCA</name>
<feature type="compositionally biased region" description="Basic and acidic residues" evidence="1">
    <location>
        <begin position="334"/>
        <end position="345"/>
    </location>
</feature>
<sequence>MDDQQAQELLAFLGPESRPDLRAQAVHCVAGLTVTPEGRRLLTTRPDFVEALLALTADPSTDVAKEAFHALINLAAEPGTHIILAKGLPDLLDLLLDPGSPLADQACALLSNFSREESAARQLLTALQREKESGLVALVDALGGADPQAGLHYLGPLLSNLSQLPEARKVLLDPSRCVIQKLLPFTQFMASDVRRGGIVGTLRNCCFEYRESLKNLSAFLWPLFWTAAPSVLAGDSKNRHSKICISKQNIFQTLVTGKECGRQQGIPKARSKADFLPPHFFVCFLLQVLIAEEPPSGMENLLEVEIPTKVEEELQRLDQEEEEQLQKEGLAASKRPEPCPEGLRR</sequence>
<dbReference type="Gene3D" id="1.25.10.10">
    <property type="entry name" value="Leucine-rich Repeat Variant"/>
    <property type="match status" value="1"/>
</dbReference>
<dbReference type="SUPFAM" id="SSF48371">
    <property type="entry name" value="ARM repeat"/>
    <property type="match status" value="1"/>
</dbReference>